<dbReference type="InterPro" id="IPR003337">
    <property type="entry name" value="Trehalose_PPase"/>
</dbReference>
<dbReference type="NCBIfam" id="TIGR00685">
    <property type="entry name" value="T6PP"/>
    <property type="match status" value="1"/>
</dbReference>
<dbReference type="GO" id="GO:0005992">
    <property type="term" value="P:trehalose biosynthetic process"/>
    <property type="evidence" value="ECO:0007669"/>
    <property type="project" value="InterPro"/>
</dbReference>
<proteinExistence type="inferred from homology"/>
<dbReference type="GO" id="GO:0034605">
    <property type="term" value="P:cellular response to heat"/>
    <property type="evidence" value="ECO:0007669"/>
    <property type="project" value="TreeGrafter"/>
</dbReference>
<dbReference type="EMBL" id="JAVRRT010000009">
    <property type="protein sequence ID" value="KAK5168644.1"/>
    <property type="molecule type" value="Genomic_DNA"/>
</dbReference>
<dbReference type="GO" id="GO:0004805">
    <property type="term" value="F:trehalose-phosphatase activity"/>
    <property type="evidence" value="ECO:0007669"/>
    <property type="project" value="TreeGrafter"/>
</dbReference>
<feature type="compositionally biased region" description="Polar residues" evidence="3">
    <location>
        <begin position="39"/>
        <end position="56"/>
    </location>
</feature>
<evidence type="ECO:0000313" key="5">
    <source>
        <dbReference type="Proteomes" id="UP001337655"/>
    </source>
</evidence>
<organism evidence="4 5">
    <name type="scientific">Saxophila tyrrhenica</name>
    <dbReference type="NCBI Taxonomy" id="1690608"/>
    <lineage>
        <taxon>Eukaryota</taxon>
        <taxon>Fungi</taxon>
        <taxon>Dikarya</taxon>
        <taxon>Ascomycota</taxon>
        <taxon>Pezizomycotina</taxon>
        <taxon>Dothideomycetes</taxon>
        <taxon>Dothideomycetidae</taxon>
        <taxon>Mycosphaerellales</taxon>
        <taxon>Extremaceae</taxon>
        <taxon>Saxophila</taxon>
    </lineage>
</organism>
<dbReference type="AlphaFoldDB" id="A0AAV9P6H8"/>
<feature type="compositionally biased region" description="Polar residues" evidence="3">
    <location>
        <begin position="10"/>
        <end position="27"/>
    </location>
</feature>
<dbReference type="Pfam" id="PF00982">
    <property type="entry name" value="Glyco_transf_20"/>
    <property type="match status" value="1"/>
</dbReference>
<dbReference type="SUPFAM" id="SSF56784">
    <property type="entry name" value="HAD-like"/>
    <property type="match status" value="1"/>
</dbReference>
<comment type="caution">
    <text evidence="4">The sequence shown here is derived from an EMBL/GenBank/DDBJ whole genome shotgun (WGS) entry which is preliminary data.</text>
</comment>
<dbReference type="NCBIfam" id="TIGR01484">
    <property type="entry name" value="HAD-SF-IIB"/>
    <property type="match status" value="1"/>
</dbReference>
<dbReference type="FunFam" id="3.40.50.1000:FF:000052">
    <property type="entry name" value="Alpha,alpha-trehalose-phosphate synthase [UDP-forming] 6"/>
    <property type="match status" value="1"/>
</dbReference>
<dbReference type="GO" id="GO:0005829">
    <property type="term" value="C:cytosol"/>
    <property type="evidence" value="ECO:0007669"/>
    <property type="project" value="TreeGrafter"/>
</dbReference>
<dbReference type="Gene3D" id="3.40.50.2000">
    <property type="entry name" value="Glycogen Phosphorylase B"/>
    <property type="match status" value="2"/>
</dbReference>
<evidence type="ECO:0000313" key="4">
    <source>
        <dbReference type="EMBL" id="KAK5168644.1"/>
    </source>
</evidence>
<feature type="region of interest" description="Disordered" evidence="3">
    <location>
        <begin position="1"/>
        <end position="83"/>
    </location>
</feature>
<dbReference type="PANTHER" id="PTHR10788">
    <property type="entry name" value="TREHALOSE-6-PHOSPHATE SYNTHASE"/>
    <property type="match status" value="1"/>
</dbReference>
<sequence length="951" mass="106788">MADASEDHTSNIAPTTITHSTPGSQQHAHSDPTRGHSAGLTSPTVSSTVRQPQWNANYIPPPTTSSHGRRPSSPEEAVAGVRSPEELLRRLSLTAQASGDLKTSDFNPQVAFPELQLSGNVISATFCVPYKIRYGSNGQWDLKCRTGTSALFDSFSYLASPESAWKHTLVGWTGEINRLPDQNSGARQADGSLAGPPLNKASAPIPVDKNTKPVQPNEVAELRIPLESRKALEKMLERDHGGCVEPVWLPDRRLEDDTIVLREQNKWRRYGEHELFTLFHYKQNEPSDGRAAKRAYENYVKMNQTFADAILAVYQPGDVVLIHDYHLLLLPKLLRQRIPAMYIGFFLHIPFPSNEYYRCLTKRKEILEGVLGSNMIGFQAFSYSRHFASCCSRLLDTEASPAGVDYSGVHSAVDVFPIGINATTTLQSAFGSPEIEEKMASLRELYRDKKIIVGRDRLDSVRGVVQKLQAFEIFLERHPEWHGKVVLIQVTSPTSVEDRDERGDKTEAKISDLVARINGNYGTLSFVPVHHYPQYLAKEEYFALLRVADLGLITSVRDGMNTTALEYVLCQRDHHSPLIISEFSGTAGSLSDAIHINPWDLSGVADAVDKALKMSPLEKQISHHRLYEYVKGHTIQHWTNNYLKRLLTNLAAFDQNQTTPLLDLKVLTKRYRASTRRLFMFDYDGTLTPIVKDPDAAIPSDKVIRTLKSLASNPNNAVWIISGRDQKFLDEWMGHISALGLSAEHGSFVRVPGSTEWENLTEKFDMSWQEQVMSIFQQYTERTMGSFIERKKIALTWHYRRADPVLGPYNANKCQHELDSVVTPYYDVEVMTGKANLEVRPKFVNKGEIAKRLVEEYGSSAEAEPDFVLCLGDDFTDEDMFRSLRASKVNIDHVFACTIGPSEKQTLARWHLRAPEDVVSAIAMLNNLADTDDLDFEEDGPGRVNGTEARL</sequence>
<dbReference type="PANTHER" id="PTHR10788:SF123">
    <property type="entry name" value="TREHALOSE-PHOSPHATASE"/>
    <property type="match status" value="1"/>
</dbReference>
<protein>
    <submittedName>
        <fullName evidence="4">Threalose-6-phosphate phosphatase</fullName>
    </submittedName>
</protein>
<evidence type="ECO:0000256" key="2">
    <source>
        <dbReference type="ARBA" id="ARBA00006330"/>
    </source>
</evidence>
<dbReference type="InterPro" id="IPR036412">
    <property type="entry name" value="HAD-like_sf"/>
</dbReference>
<dbReference type="Pfam" id="PF02358">
    <property type="entry name" value="Trehalose_PPase"/>
    <property type="match status" value="1"/>
</dbReference>
<dbReference type="GO" id="GO:0031505">
    <property type="term" value="P:fungal-type cell wall organization"/>
    <property type="evidence" value="ECO:0007669"/>
    <property type="project" value="TreeGrafter"/>
</dbReference>
<dbReference type="CDD" id="cd03788">
    <property type="entry name" value="GT20_TPS"/>
    <property type="match status" value="1"/>
</dbReference>
<evidence type="ECO:0000256" key="3">
    <source>
        <dbReference type="SAM" id="MobiDB-lite"/>
    </source>
</evidence>
<reference evidence="4 5" key="1">
    <citation type="submission" date="2023-08" db="EMBL/GenBank/DDBJ databases">
        <title>Black Yeasts Isolated from many extreme environments.</title>
        <authorList>
            <person name="Coleine C."/>
            <person name="Stajich J.E."/>
            <person name="Selbmann L."/>
        </authorList>
    </citation>
    <scope>NUCLEOTIDE SEQUENCE [LARGE SCALE GENOMIC DNA]</scope>
    <source>
        <strain evidence="4 5">CCFEE 5935</strain>
    </source>
</reference>
<dbReference type="GO" id="GO:0005946">
    <property type="term" value="C:alpha,alpha-trehalose-phosphate synthase complex (UDP-forming)"/>
    <property type="evidence" value="ECO:0007669"/>
    <property type="project" value="TreeGrafter"/>
</dbReference>
<evidence type="ECO:0000256" key="1">
    <source>
        <dbReference type="ARBA" id="ARBA00005409"/>
    </source>
</evidence>
<dbReference type="GO" id="GO:0003825">
    <property type="term" value="F:alpha,alpha-trehalose-phosphate synthase (UDP-forming) activity"/>
    <property type="evidence" value="ECO:0007669"/>
    <property type="project" value="TreeGrafter"/>
</dbReference>
<dbReference type="InterPro" id="IPR023214">
    <property type="entry name" value="HAD_sf"/>
</dbReference>
<accession>A0AAV9P6H8</accession>
<comment type="similarity">
    <text evidence="2">In the C-terminal section; belongs to the trehalose phosphatase family.</text>
</comment>
<keyword evidence="5" id="KW-1185">Reference proteome</keyword>
<name>A0AAV9P6H8_9PEZI</name>
<comment type="similarity">
    <text evidence="1">In the N-terminal section; belongs to the glycosyltransferase 20 family.</text>
</comment>
<gene>
    <name evidence="4" type="primary">TPS2</name>
    <name evidence="4" type="ORF">LTR77_005953</name>
</gene>
<dbReference type="RefSeq" id="XP_064658110.1">
    <property type="nucleotide sequence ID" value="XM_064803195.1"/>
</dbReference>
<dbReference type="Gene3D" id="3.30.70.1020">
    <property type="entry name" value="Trehalose-6-phosphate phosphatase related protein, domain 2"/>
    <property type="match status" value="1"/>
</dbReference>
<dbReference type="GeneID" id="89927293"/>
<dbReference type="FunFam" id="3.40.50.2000:FF:000036">
    <property type="entry name" value="Alpha,alpha-trehalose-phosphate synthase subunit Tps2"/>
    <property type="match status" value="1"/>
</dbReference>
<dbReference type="InterPro" id="IPR006379">
    <property type="entry name" value="HAD-SF_hydro_IIB"/>
</dbReference>
<dbReference type="Proteomes" id="UP001337655">
    <property type="component" value="Unassembled WGS sequence"/>
</dbReference>
<dbReference type="InterPro" id="IPR001830">
    <property type="entry name" value="Glyco_trans_20"/>
</dbReference>
<dbReference type="CDD" id="cd01627">
    <property type="entry name" value="HAD_TPP"/>
    <property type="match status" value="1"/>
</dbReference>
<dbReference type="SUPFAM" id="SSF53756">
    <property type="entry name" value="UDP-Glycosyltransferase/glycogen phosphorylase"/>
    <property type="match status" value="1"/>
</dbReference>
<dbReference type="Gene3D" id="3.40.50.1000">
    <property type="entry name" value="HAD superfamily/HAD-like"/>
    <property type="match status" value="1"/>
</dbReference>